<gene>
    <name evidence="2" type="ORF">MVAC_18275</name>
</gene>
<dbReference type="AlphaFoldDB" id="K0ULE2"/>
<comment type="caution">
    <text evidence="2">The sequence shown here is derived from an EMBL/GenBank/DDBJ whole genome shotgun (WGS) entry which is preliminary data.</text>
</comment>
<evidence type="ECO:0000313" key="3">
    <source>
        <dbReference type="Proteomes" id="UP000006072"/>
    </source>
</evidence>
<dbReference type="eggNOG" id="ENOG50338GX">
    <property type="taxonomic scope" value="Bacteria"/>
</dbReference>
<sequence length="238" mass="24970">MTRTPARVRLRRRLLLMSAPVTLAALVLAAKLISVVLVGGSAQEHFAAGEVGALRDDVSALSLLDIVEPATTAFAAGTLAVREERLDDADARFSEALAGAGPDRSCAVRVNLALVRERRGDIDAWEARLDVARQRYESALDVIAAAPPGCFAGNDDPDEQRRAVRADAGERIAAKIRALGSVAPLAPPVPPPAAAPAAPPAPPVTAPEVADPTDERRLDRGGDPLEALRQLLRDAAAR</sequence>
<name>K0ULE2_MYCVA</name>
<organism evidence="2 3">
    <name type="scientific">Mycolicibacterium vaccae ATCC 25954</name>
    <dbReference type="NCBI Taxonomy" id="1194972"/>
    <lineage>
        <taxon>Bacteria</taxon>
        <taxon>Bacillati</taxon>
        <taxon>Actinomycetota</taxon>
        <taxon>Actinomycetes</taxon>
        <taxon>Mycobacteriales</taxon>
        <taxon>Mycobacteriaceae</taxon>
        <taxon>Mycolicibacterium</taxon>
    </lineage>
</organism>
<dbReference type="HOGENOM" id="CLU_099337_0_0_11"/>
<accession>K0ULE2</accession>
<evidence type="ECO:0000256" key="1">
    <source>
        <dbReference type="SAM" id="MobiDB-lite"/>
    </source>
</evidence>
<proteinExistence type="predicted"/>
<keyword evidence="3" id="KW-1185">Reference proteome</keyword>
<dbReference type="EMBL" id="ALQA01000041">
    <property type="protein sequence ID" value="EJZ07636.1"/>
    <property type="molecule type" value="Genomic_DNA"/>
</dbReference>
<evidence type="ECO:0008006" key="4">
    <source>
        <dbReference type="Google" id="ProtNLM"/>
    </source>
</evidence>
<feature type="compositionally biased region" description="Pro residues" evidence="1">
    <location>
        <begin position="187"/>
        <end position="205"/>
    </location>
</feature>
<dbReference type="PATRIC" id="fig|1194972.3.peg.3639"/>
<feature type="compositionally biased region" description="Basic and acidic residues" evidence="1">
    <location>
        <begin position="213"/>
        <end position="223"/>
    </location>
</feature>
<feature type="region of interest" description="Disordered" evidence="1">
    <location>
        <begin position="187"/>
        <end position="238"/>
    </location>
</feature>
<dbReference type="RefSeq" id="WP_003932701.1">
    <property type="nucleotide sequence ID" value="NZ_JH814697.1"/>
</dbReference>
<dbReference type="Proteomes" id="UP000006072">
    <property type="component" value="Unassembled WGS sequence"/>
</dbReference>
<protein>
    <recommendedName>
        <fullName evidence="4">Tetratricopeptide repeat protein</fullName>
    </recommendedName>
</protein>
<reference evidence="2 3" key="1">
    <citation type="journal article" date="2012" name="J. Bacteriol.">
        <title>Complete Genome Sequence of Mycobacterium vaccae Type Strain ATCC 25954.</title>
        <authorList>
            <person name="Ho Y.S."/>
            <person name="Adroub S.A."/>
            <person name="Abadi M."/>
            <person name="Al Alwan B."/>
            <person name="Alkhateeb R."/>
            <person name="Gao G."/>
            <person name="Ragab A."/>
            <person name="Ali S."/>
            <person name="van Soolingen D."/>
            <person name="Bitter W."/>
            <person name="Pain A."/>
            <person name="Abdallah A.M."/>
        </authorList>
    </citation>
    <scope>NUCLEOTIDE SEQUENCE [LARGE SCALE GENOMIC DNA]</scope>
    <source>
        <strain evidence="2 3">ATCC 25954</strain>
    </source>
</reference>
<evidence type="ECO:0000313" key="2">
    <source>
        <dbReference type="EMBL" id="EJZ07636.1"/>
    </source>
</evidence>